<dbReference type="Proteomes" id="UP000235145">
    <property type="component" value="Unassembled WGS sequence"/>
</dbReference>
<protein>
    <submittedName>
        <fullName evidence="2">Uncharacterized protein</fullName>
    </submittedName>
</protein>
<dbReference type="EMBL" id="NBSK02000004">
    <property type="protein sequence ID" value="KAJ0209568.1"/>
    <property type="molecule type" value="Genomic_DNA"/>
</dbReference>
<dbReference type="AlphaFoldDB" id="A0A9R1VQT3"/>
<evidence type="ECO:0000313" key="3">
    <source>
        <dbReference type="Proteomes" id="UP000235145"/>
    </source>
</evidence>
<dbReference type="GO" id="GO:0004491">
    <property type="term" value="F:methylmalonate-semialdehyde dehydrogenase (acylating, NAD) activity"/>
    <property type="evidence" value="ECO:0007669"/>
    <property type="project" value="InterPro"/>
</dbReference>
<gene>
    <name evidence="2" type="ORF">LSAT_V11C400205330</name>
</gene>
<accession>A0A9R1VQT3</accession>
<keyword evidence="3" id="KW-1185">Reference proteome</keyword>
<comment type="caution">
    <text evidence="2">The sequence shown here is derived from an EMBL/GenBank/DDBJ whole genome shotgun (WGS) entry which is preliminary data.</text>
</comment>
<proteinExistence type="inferred from homology"/>
<dbReference type="InterPro" id="IPR010061">
    <property type="entry name" value="MeMal-semiAld_DH"/>
</dbReference>
<dbReference type="PANTHER" id="PTHR43866:SF3">
    <property type="entry name" value="METHYLMALONATE-SEMIALDEHYDE DEHYDROGENASE [ACYLATING], MITOCHONDRIAL"/>
    <property type="match status" value="1"/>
</dbReference>
<organism evidence="2 3">
    <name type="scientific">Lactuca sativa</name>
    <name type="common">Garden lettuce</name>
    <dbReference type="NCBI Taxonomy" id="4236"/>
    <lineage>
        <taxon>Eukaryota</taxon>
        <taxon>Viridiplantae</taxon>
        <taxon>Streptophyta</taxon>
        <taxon>Embryophyta</taxon>
        <taxon>Tracheophyta</taxon>
        <taxon>Spermatophyta</taxon>
        <taxon>Magnoliopsida</taxon>
        <taxon>eudicotyledons</taxon>
        <taxon>Gunneridae</taxon>
        <taxon>Pentapetalae</taxon>
        <taxon>asterids</taxon>
        <taxon>campanulids</taxon>
        <taxon>Asterales</taxon>
        <taxon>Asteraceae</taxon>
        <taxon>Cichorioideae</taxon>
        <taxon>Cichorieae</taxon>
        <taxon>Lactucinae</taxon>
        <taxon>Lactuca</taxon>
    </lineage>
</organism>
<name>A0A9R1VQT3_LACSA</name>
<dbReference type="PANTHER" id="PTHR43866">
    <property type="entry name" value="MALONATE-SEMIALDEHYDE DEHYDROGENASE"/>
    <property type="match status" value="1"/>
</dbReference>
<comment type="similarity">
    <text evidence="1">Belongs to the aldehyde dehydrogenase family.</text>
</comment>
<evidence type="ECO:0000313" key="2">
    <source>
        <dbReference type="EMBL" id="KAJ0209568.1"/>
    </source>
</evidence>
<sequence>MGKSGNGDTLSYNITEEDKDVLNKKDDFEGMGVCVDDFVPIINDIAARLIVKIYSVDRNSYFDWNEEFFLSNSKYELLKSVTDFYYPKTYCDRGGSYEDRLCIGDKRMRNIVSRLIKLPFHIVGKKGVHGSWVLNAKNLTHNHEPSIYIYGHPSLCRLSLDDVQSVKNDTFSHTSEANSL</sequence>
<evidence type="ECO:0000256" key="1">
    <source>
        <dbReference type="ARBA" id="ARBA00009986"/>
    </source>
</evidence>
<reference evidence="2 3" key="1">
    <citation type="journal article" date="2017" name="Nat. Commun.">
        <title>Genome assembly with in vitro proximity ligation data and whole-genome triplication in lettuce.</title>
        <authorList>
            <person name="Reyes-Chin-Wo S."/>
            <person name="Wang Z."/>
            <person name="Yang X."/>
            <person name="Kozik A."/>
            <person name="Arikit S."/>
            <person name="Song C."/>
            <person name="Xia L."/>
            <person name="Froenicke L."/>
            <person name="Lavelle D.O."/>
            <person name="Truco M.J."/>
            <person name="Xia R."/>
            <person name="Zhu S."/>
            <person name="Xu C."/>
            <person name="Xu H."/>
            <person name="Xu X."/>
            <person name="Cox K."/>
            <person name="Korf I."/>
            <person name="Meyers B.C."/>
            <person name="Michelmore R.W."/>
        </authorList>
    </citation>
    <scope>NUCLEOTIDE SEQUENCE [LARGE SCALE GENOMIC DNA]</scope>
    <source>
        <strain evidence="3">cv. Salinas</strain>
        <tissue evidence="2">Seedlings</tissue>
    </source>
</reference>